<evidence type="ECO:0000256" key="2">
    <source>
        <dbReference type="ARBA" id="ARBA00004477"/>
    </source>
</evidence>
<feature type="signal peptide" evidence="10">
    <location>
        <begin position="1"/>
        <end position="34"/>
    </location>
</feature>
<organism evidence="11 12">
    <name type="scientific">Trichuris trichiura</name>
    <name type="common">Whipworm</name>
    <name type="synonym">Trichocephalus trichiurus</name>
    <dbReference type="NCBI Taxonomy" id="36087"/>
    <lineage>
        <taxon>Eukaryota</taxon>
        <taxon>Metazoa</taxon>
        <taxon>Ecdysozoa</taxon>
        <taxon>Nematoda</taxon>
        <taxon>Enoplea</taxon>
        <taxon>Dorylaimia</taxon>
        <taxon>Trichinellida</taxon>
        <taxon>Trichuridae</taxon>
        <taxon>Trichuris</taxon>
    </lineage>
</organism>
<protein>
    <submittedName>
        <fullName evidence="11">Magnesium transporter protein 1</fullName>
    </submittedName>
</protein>
<feature type="chain" id="PRO_5001728678" evidence="10">
    <location>
        <begin position="35"/>
        <end position="342"/>
    </location>
</feature>
<evidence type="ECO:0000256" key="8">
    <source>
        <dbReference type="ARBA" id="ARBA00023136"/>
    </source>
</evidence>
<dbReference type="STRING" id="36087.A0A077ZB51"/>
<feature type="transmembrane region" description="Helical" evidence="9">
    <location>
        <begin position="192"/>
        <end position="211"/>
    </location>
</feature>
<keyword evidence="5 10" id="KW-0732">Signal</keyword>
<keyword evidence="6" id="KW-0256">Endoplasmic reticulum</keyword>
<dbReference type="PANTHER" id="PTHR12692:SF0">
    <property type="entry name" value="GH11935P"/>
    <property type="match status" value="1"/>
</dbReference>
<evidence type="ECO:0000256" key="10">
    <source>
        <dbReference type="SAM" id="SignalP"/>
    </source>
</evidence>
<comment type="subcellular location">
    <subcellularLocation>
        <location evidence="2">Endoplasmic reticulum membrane</location>
        <topology evidence="2">Multi-pass membrane protein</topology>
    </subcellularLocation>
</comment>
<reference evidence="11" key="2">
    <citation type="submission" date="2014-03" db="EMBL/GenBank/DDBJ databases">
        <title>The whipworm genome and dual-species transcriptomics of an intimate host-pathogen interaction.</title>
        <authorList>
            <person name="Foth B.J."/>
            <person name="Tsai I.J."/>
            <person name="Reid A.J."/>
            <person name="Bancroft A.J."/>
            <person name="Nichol S."/>
            <person name="Tracey A."/>
            <person name="Holroyd N."/>
            <person name="Cotton J.A."/>
            <person name="Stanley E.J."/>
            <person name="Zarowiecki M."/>
            <person name="Liu J.Z."/>
            <person name="Huckvale T."/>
            <person name="Cooper P.J."/>
            <person name="Grencis R.K."/>
            <person name="Berriman M."/>
        </authorList>
    </citation>
    <scope>NUCLEOTIDE SEQUENCE [LARGE SCALE GENOMIC DNA]</scope>
</reference>
<feature type="transmembrane region" description="Helical" evidence="9">
    <location>
        <begin position="273"/>
        <end position="292"/>
    </location>
</feature>
<gene>
    <name evidence="11" type="ORF">TTRE_0000585901</name>
</gene>
<dbReference type="OrthoDB" id="67566at2759"/>
<dbReference type="InterPro" id="IPR021149">
    <property type="entry name" value="OligosaccharylTrfase_OST3/OST6"/>
</dbReference>
<evidence type="ECO:0000256" key="4">
    <source>
        <dbReference type="ARBA" id="ARBA00022692"/>
    </source>
</evidence>
<keyword evidence="7 9" id="KW-1133">Transmembrane helix</keyword>
<keyword evidence="4 9" id="KW-0812">Transmembrane</keyword>
<dbReference type="GO" id="GO:0018279">
    <property type="term" value="P:protein N-linked glycosylation via asparagine"/>
    <property type="evidence" value="ECO:0007669"/>
    <property type="project" value="TreeGrafter"/>
</dbReference>
<evidence type="ECO:0000256" key="7">
    <source>
        <dbReference type="ARBA" id="ARBA00022989"/>
    </source>
</evidence>
<evidence type="ECO:0000313" key="11">
    <source>
        <dbReference type="EMBL" id="CDW57567.1"/>
    </source>
</evidence>
<evidence type="ECO:0000256" key="5">
    <source>
        <dbReference type="ARBA" id="ARBA00022729"/>
    </source>
</evidence>
<evidence type="ECO:0000256" key="9">
    <source>
        <dbReference type="SAM" id="Phobius"/>
    </source>
</evidence>
<dbReference type="AlphaFoldDB" id="A0A077ZB51"/>
<comment type="function">
    <text evidence="1">Subunit of the oligosaccharyl transferase (OST) complex that catalyzes the initial transfer of a defined glycan (Glc(3)Man(9)GlcNAc(2) in eukaryotes) from the lipid carrier dolichol-pyrophosphate to an asparagine residue within an Asn-X-Ser/Thr consensus motif in nascent polypeptide chains, the first step in protein N-glycosylation. N-glycosylation occurs cotranslationally and the complex associates with the Sec61 complex at the channel-forming translocon complex that mediates protein translocation across the endoplasmic reticulum (ER). All subunits are required for a maximal enzyme activity.</text>
</comment>
<comment type="similarity">
    <text evidence="3">Belongs to the OST3/OST6 family.</text>
</comment>
<keyword evidence="12" id="KW-1185">Reference proteome</keyword>
<feature type="transmembrane region" description="Helical" evidence="9">
    <location>
        <begin position="304"/>
        <end position="328"/>
    </location>
</feature>
<dbReference type="InterPro" id="IPR036249">
    <property type="entry name" value="Thioredoxin-like_sf"/>
</dbReference>
<evidence type="ECO:0000313" key="12">
    <source>
        <dbReference type="Proteomes" id="UP000030665"/>
    </source>
</evidence>
<dbReference type="PROSITE" id="PS51257">
    <property type="entry name" value="PROKAR_LIPOPROTEIN"/>
    <property type="match status" value="1"/>
</dbReference>
<dbReference type="Pfam" id="PF04756">
    <property type="entry name" value="OST3_OST6"/>
    <property type="match status" value="1"/>
</dbReference>
<sequence>MIKLQYLLLRHFSVREMKVAVLLLFCCQFAGLACQGSKKAQTTLDEKVSALQEGLMKKAVLRLSDKNFHLYARASPRNYSMIILLTSQHNKQCRVCGSVYEEFDIVANLYRASNILTKRMYFALADSEDASEVFKMLGIGEVPVLMHFPPRGHPQRGDKMDFSRMGSSAEAIAKWVHDRTGIQIRILRLTNYARPAALFLLLMLVGGLLYMKRNSIDYKVLWRALIIGFVISLLSGCMWNQIRNPPFMHRNPRTGSLVLISGSSQTQFLAESYLVMLLYVGITVGFLLLIYASDVPVNSSRDQMLKRLMVVAGLTLILVLFSCMLSLVRMKMPGYLYTFLFN</sequence>
<reference evidence="11" key="1">
    <citation type="submission" date="2014-01" db="EMBL/GenBank/DDBJ databases">
        <authorList>
            <person name="Aslett M."/>
        </authorList>
    </citation>
    <scope>NUCLEOTIDE SEQUENCE</scope>
</reference>
<dbReference type="Proteomes" id="UP000030665">
    <property type="component" value="Unassembled WGS sequence"/>
</dbReference>
<accession>A0A077ZB51</accession>
<dbReference type="Gene3D" id="3.40.30.10">
    <property type="entry name" value="Glutaredoxin"/>
    <property type="match status" value="1"/>
</dbReference>
<name>A0A077ZB51_TRITR</name>
<keyword evidence="8 9" id="KW-0472">Membrane</keyword>
<proteinExistence type="inferred from homology"/>
<evidence type="ECO:0000256" key="1">
    <source>
        <dbReference type="ARBA" id="ARBA00002791"/>
    </source>
</evidence>
<evidence type="ECO:0000256" key="3">
    <source>
        <dbReference type="ARBA" id="ARBA00009561"/>
    </source>
</evidence>
<feature type="transmembrane region" description="Helical" evidence="9">
    <location>
        <begin position="220"/>
        <end position="242"/>
    </location>
</feature>
<dbReference type="EMBL" id="HG806180">
    <property type="protein sequence ID" value="CDW57567.1"/>
    <property type="molecule type" value="Genomic_DNA"/>
</dbReference>
<dbReference type="SUPFAM" id="SSF52833">
    <property type="entry name" value="Thioredoxin-like"/>
    <property type="match status" value="1"/>
</dbReference>
<evidence type="ECO:0000256" key="6">
    <source>
        <dbReference type="ARBA" id="ARBA00022824"/>
    </source>
</evidence>
<dbReference type="GO" id="GO:0008250">
    <property type="term" value="C:oligosaccharyltransferase complex"/>
    <property type="evidence" value="ECO:0007669"/>
    <property type="project" value="TreeGrafter"/>
</dbReference>
<dbReference type="PANTHER" id="PTHR12692">
    <property type="entry name" value="DOLICHYL-DIPHOSPHOOLIGOSACCHARIDE--PROTEIN GLYCOSYLTRANSFERASE-RELATED"/>
    <property type="match status" value="1"/>
</dbReference>